<proteinExistence type="predicted"/>
<dbReference type="EMBL" id="JACRTG010000007">
    <property type="protein sequence ID" value="MBC8587089.1"/>
    <property type="molecule type" value="Genomic_DNA"/>
</dbReference>
<dbReference type="GO" id="GO:0030288">
    <property type="term" value="C:outer membrane-bounded periplasmic space"/>
    <property type="evidence" value="ECO:0007669"/>
    <property type="project" value="TreeGrafter"/>
</dbReference>
<evidence type="ECO:0000256" key="1">
    <source>
        <dbReference type="ARBA" id="ARBA00022801"/>
    </source>
</evidence>
<dbReference type="PANTHER" id="PTHR30404">
    <property type="entry name" value="N-ACETYLMURAMOYL-L-ALANINE AMIDASE"/>
    <property type="match status" value="1"/>
</dbReference>
<dbReference type="InterPro" id="IPR002508">
    <property type="entry name" value="MurNAc-LAA_cat"/>
</dbReference>
<accession>A0A926EV87</accession>
<keyword evidence="1" id="KW-0378">Hydrolase</keyword>
<feature type="domain" description="MurNAc-LAA" evidence="2">
    <location>
        <begin position="122"/>
        <end position="238"/>
    </location>
</feature>
<reference evidence="3" key="1">
    <citation type="submission" date="2020-08" db="EMBL/GenBank/DDBJ databases">
        <title>Genome public.</title>
        <authorList>
            <person name="Liu C."/>
            <person name="Sun Q."/>
        </authorList>
    </citation>
    <scope>NUCLEOTIDE SEQUENCE</scope>
    <source>
        <strain evidence="3">BX21</strain>
    </source>
</reference>
<dbReference type="RefSeq" id="WP_262428560.1">
    <property type="nucleotide sequence ID" value="NZ_JACRTG010000007.1"/>
</dbReference>
<protein>
    <submittedName>
        <fullName evidence="3">N-acetylmuramoyl-L-alanine amidase</fullName>
    </submittedName>
</protein>
<name>A0A926EV87_9FIRM</name>
<comment type="caution">
    <text evidence="3">The sequence shown here is derived from an EMBL/GenBank/DDBJ whole genome shotgun (WGS) entry which is preliminary data.</text>
</comment>
<gene>
    <name evidence="3" type="ORF">H8707_02380</name>
</gene>
<dbReference type="Pfam" id="PF01520">
    <property type="entry name" value="Amidase_3"/>
    <property type="match status" value="1"/>
</dbReference>
<dbReference type="CDD" id="cd02696">
    <property type="entry name" value="MurNAc-LAA"/>
    <property type="match status" value="1"/>
</dbReference>
<evidence type="ECO:0000259" key="2">
    <source>
        <dbReference type="SMART" id="SM00646"/>
    </source>
</evidence>
<dbReference type="GO" id="GO:0008745">
    <property type="term" value="F:N-acetylmuramoyl-L-alanine amidase activity"/>
    <property type="evidence" value="ECO:0007669"/>
    <property type="project" value="InterPro"/>
</dbReference>
<keyword evidence="4" id="KW-1185">Reference proteome</keyword>
<dbReference type="SUPFAM" id="SSF53187">
    <property type="entry name" value="Zn-dependent exopeptidases"/>
    <property type="match status" value="1"/>
</dbReference>
<organism evidence="3 4">
    <name type="scientific">Paratissierella segnis</name>
    <dbReference type="NCBI Taxonomy" id="2763679"/>
    <lineage>
        <taxon>Bacteria</taxon>
        <taxon>Bacillati</taxon>
        <taxon>Bacillota</taxon>
        <taxon>Tissierellia</taxon>
        <taxon>Tissierellales</taxon>
        <taxon>Tissierellaceae</taxon>
        <taxon>Paratissierella</taxon>
    </lineage>
</organism>
<dbReference type="GO" id="GO:0009253">
    <property type="term" value="P:peptidoglycan catabolic process"/>
    <property type="evidence" value="ECO:0007669"/>
    <property type="project" value="InterPro"/>
</dbReference>
<sequence length="246" mass="27880">MNRSTVFVIVKRNMRYYILFFVIVLALSLNSNTIQNVVNIIKISPLNNKVIVIDPGHGGIDGGTNIGEILEKDINLTIGLKLKELLMKKGATVIMSREIDESLDDRIIGNGSRHREDLEARVQIVNESSADLLISIHVNHIKNKNKIGPIIFYQTDNEKGKYLAEHMQEYLNDISTYKKMDIEVKHGATSGNYYILGNTLPPGIIVELGFISNEIDRELLLQDEHQNEIVEQITKGIIYYFNKVSE</sequence>
<dbReference type="AlphaFoldDB" id="A0A926EV87"/>
<dbReference type="Gene3D" id="3.40.630.40">
    <property type="entry name" value="Zn-dependent exopeptidases"/>
    <property type="match status" value="1"/>
</dbReference>
<evidence type="ECO:0000313" key="3">
    <source>
        <dbReference type="EMBL" id="MBC8587089.1"/>
    </source>
</evidence>
<dbReference type="SMART" id="SM00646">
    <property type="entry name" value="Ami_3"/>
    <property type="match status" value="1"/>
</dbReference>
<dbReference type="Proteomes" id="UP000601171">
    <property type="component" value="Unassembled WGS sequence"/>
</dbReference>
<evidence type="ECO:0000313" key="4">
    <source>
        <dbReference type="Proteomes" id="UP000601171"/>
    </source>
</evidence>
<dbReference type="InterPro" id="IPR050695">
    <property type="entry name" value="N-acetylmuramoyl_amidase_3"/>
</dbReference>
<dbReference type="PANTHER" id="PTHR30404:SF0">
    <property type="entry name" value="N-ACETYLMURAMOYL-L-ALANINE AMIDASE AMIC"/>
    <property type="match status" value="1"/>
</dbReference>